<dbReference type="PANTHER" id="PTHR42948">
    <property type="entry name" value="TRANSPORTER"/>
    <property type="match status" value="1"/>
</dbReference>
<dbReference type="PRINTS" id="PR00176">
    <property type="entry name" value="NANEUSMPORT"/>
</dbReference>
<evidence type="ECO:0000256" key="4">
    <source>
        <dbReference type="ARBA" id="ARBA00022989"/>
    </source>
</evidence>
<name>A9DBH9_9GAMM</name>
<comment type="similarity">
    <text evidence="6">Belongs to the sodium:neurotransmitter symporter (SNF) (TC 2.A.22) family.</text>
</comment>
<evidence type="ECO:0000256" key="5">
    <source>
        <dbReference type="ARBA" id="ARBA00023136"/>
    </source>
</evidence>
<keyword evidence="6" id="KW-0769">Symport</keyword>
<comment type="caution">
    <text evidence="8">The sequence shown here is derived from an EMBL/GenBank/DDBJ whole genome shotgun (WGS) entry which is preliminary data.</text>
</comment>
<feature type="transmembrane region" description="Helical" evidence="7">
    <location>
        <begin position="12"/>
        <end position="30"/>
    </location>
</feature>
<dbReference type="CDD" id="cd10334">
    <property type="entry name" value="SLC6sbd_u1"/>
    <property type="match status" value="1"/>
</dbReference>
<keyword evidence="9" id="KW-1185">Reference proteome</keyword>
<evidence type="ECO:0000256" key="2">
    <source>
        <dbReference type="ARBA" id="ARBA00022448"/>
    </source>
</evidence>
<dbReference type="GO" id="GO:0015293">
    <property type="term" value="F:symporter activity"/>
    <property type="evidence" value="ECO:0007669"/>
    <property type="project" value="UniProtKB-KW"/>
</dbReference>
<protein>
    <recommendedName>
        <fullName evidence="6">Transporter</fullName>
    </recommendedName>
</protein>
<evidence type="ECO:0000256" key="7">
    <source>
        <dbReference type="SAM" id="Phobius"/>
    </source>
</evidence>
<feature type="transmembrane region" description="Helical" evidence="7">
    <location>
        <begin position="389"/>
        <end position="410"/>
    </location>
</feature>
<dbReference type="PROSITE" id="PS00610">
    <property type="entry name" value="NA_NEUROTRAN_SYMP_1"/>
    <property type="match status" value="1"/>
</dbReference>
<dbReference type="GO" id="GO:0016020">
    <property type="term" value="C:membrane"/>
    <property type="evidence" value="ECO:0007669"/>
    <property type="project" value="UniProtKB-SubCell"/>
</dbReference>
<feature type="transmembrane region" description="Helical" evidence="7">
    <location>
        <begin position="261"/>
        <end position="286"/>
    </location>
</feature>
<feature type="transmembrane region" description="Helical" evidence="7">
    <location>
        <begin position="361"/>
        <end position="383"/>
    </location>
</feature>
<feature type="transmembrane region" description="Helical" evidence="7">
    <location>
        <begin position="468"/>
        <end position="488"/>
    </location>
</feature>
<dbReference type="Proteomes" id="UP000005839">
    <property type="component" value="Unassembled WGS sequence"/>
</dbReference>
<feature type="transmembrane region" description="Helical" evidence="7">
    <location>
        <begin position="324"/>
        <end position="349"/>
    </location>
</feature>
<proteinExistence type="inferred from homology"/>
<feature type="transmembrane region" description="Helical" evidence="7">
    <location>
        <begin position="430"/>
        <end position="448"/>
    </location>
</feature>
<feature type="transmembrane region" description="Helical" evidence="7">
    <location>
        <begin position="184"/>
        <end position="205"/>
    </location>
</feature>
<dbReference type="PROSITE" id="PS50267">
    <property type="entry name" value="NA_NEUROTRAN_SYMP_3"/>
    <property type="match status" value="1"/>
</dbReference>
<keyword evidence="3 6" id="KW-0812">Transmembrane</keyword>
<sequence>MQREQWNSRVGFILAAVGSAIGLGNIWRFPYMAYENGGGAFFIPYLFAMISAGIPFMIMEFSLGHKLRGAAPKVFAKLGQSYGLRLEWLGWFQVFIAAIIAIYYVAIIGWAISFLGFSFTQSWGADTNAFFFKEYLQLEDNSPTRLGQFQLHIAIPMAIAWSITSLAIFTGVRGGIERASKIMMPLLFIMVLTLIGRIIMLPGALEGLNYLFEPDFSRIFDAKVWSAAYGQIFFTLSVGFAIMLAYSSYLPEKSDISNNAFMTVLINCGFSIMSGIMIFAVLGYMAQEQGKELTEVVSSGVGLAFVTIPAAINLLPLPYIFGPLFFLALVVAGLSSHISIIEAVTSAVMDKLNLARKKATLLVCGTGFLASMAFATNGGLLLLDLVDYFINNVALLFSCFVELIILAWLFKIADIRDYANRLSEFTLGRWFDLCLRFVSPAMLAIILVKNLINTVTDGYGGYPIEDQLILGWGLIATMLVISLIINLFTSDKEDVL</sequence>
<feature type="transmembrane region" description="Helical" evidence="7">
    <location>
        <begin position="88"/>
        <end position="112"/>
    </location>
</feature>
<evidence type="ECO:0000256" key="1">
    <source>
        <dbReference type="ARBA" id="ARBA00004141"/>
    </source>
</evidence>
<keyword evidence="2 6" id="KW-0813">Transport</keyword>
<evidence type="ECO:0000313" key="9">
    <source>
        <dbReference type="Proteomes" id="UP000005839"/>
    </source>
</evidence>
<dbReference type="PANTHER" id="PTHR42948:SF1">
    <property type="entry name" value="TRANSPORTER"/>
    <property type="match status" value="1"/>
</dbReference>
<keyword evidence="5 7" id="KW-0472">Membrane</keyword>
<comment type="subcellular location">
    <subcellularLocation>
        <location evidence="1">Membrane</location>
        <topology evidence="1">Multi-pass membrane protein</topology>
    </subcellularLocation>
</comment>
<dbReference type="AlphaFoldDB" id="A9DBH9"/>
<gene>
    <name evidence="8" type="ORF">KT99_21144</name>
</gene>
<organism evidence="8 9">
    <name type="scientific">Shewanella benthica KT99</name>
    <dbReference type="NCBI Taxonomy" id="314608"/>
    <lineage>
        <taxon>Bacteria</taxon>
        <taxon>Pseudomonadati</taxon>
        <taxon>Pseudomonadota</taxon>
        <taxon>Gammaproteobacteria</taxon>
        <taxon>Alteromonadales</taxon>
        <taxon>Shewanellaceae</taxon>
        <taxon>Shewanella</taxon>
    </lineage>
</organism>
<evidence type="ECO:0000313" key="8">
    <source>
        <dbReference type="EMBL" id="EDQ00454.1"/>
    </source>
</evidence>
<dbReference type="InterPro" id="IPR000175">
    <property type="entry name" value="Na/ntran_symport"/>
</dbReference>
<keyword evidence="4 7" id="KW-1133">Transmembrane helix</keyword>
<feature type="transmembrane region" description="Helical" evidence="7">
    <location>
        <begin position="225"/>
        <end position="249"/>
    </location>
</feature>
<dbReference type="STRING" id="314608.KT99_21144"/>
<evidence type="ECO:0000256" key="3">
    <source>
        <dbReference type="ARBA" id="ARBA00022692"/>
    </source>
</evidence>
<feature type="transmembrane region" description="Helical" evidence="7">
    <location>
        <begin position="42"/>
        <end position="63"/>
    </location>
</feature>
<dbReference type="InterPro" id="IPR037272">
    <property type="entry name" value="SNS_sf"/>
</dbReference>
<feature type="transmembrane region" description="Helical" evidence="7">
    <location>
        <begin position="149"/>
        <end position="172"/>
    </location>
</feature>
<dbReference type="NCBIfam" id="NF037979">
    <property type="entry name" value="Na_transp"/>
    <property type="match status" value="1"/>
</dbReference>
<accession>A9DBH9</accession>
<dbReference type="Pfam" id="PF00209">
    <property type="entry name" value="SNF"/>
    <property type="match status" value="2"/>
</dbReference>
<dbReference type="SUPFAM" id="SSF161070">
    <property type="entry name" value="SNF-like"/>
    <property type="match status" value="1"/>
</dbReference>
<dbReference type="RefSeq" id="WP_005499909.1">
    <property type="nucleotide sequence ID" value="NZ_ABIC01000020.1"/>
</dbReference>
<evidence type="ECO:0000256" key="6">
    <source>
        <dbReference type="RuleBase" id="RU003732"/>
    </source>
</evidence>
<dbReference type="EMBL" id="ABIC01000020">
    <property type="protein sequence ID" value="EDQ00454.1"/>
    <property type="molecule type" value="Genomic_DNA"/>
</dbReference>
<reference evidence="8 9" key="1">
    <citation type="submission" date="2007-10" db="EMBL/GenBank/DDBJ databases">
        <authorList>
            <person name="Yayanos A."/>
            <person name="Ferriera S."/>
            <person name="Johnson J."/>
            <person name="Kravitz S."/>
            <person name="Halpern A."/>
            <person name="Remington K."/>
            <person name="Beeson K."/>
            <person name="Tran B."/>
            <person name="Rogers Y.-H."/>
            <person name="Friedman R."/>
            <person name="Venter J.C."/>
        </authorList>
    </citation>
    <scope>NUCLEOTIDE SEQUENCE [LARGE SCALE GENOMIC DNA]</scope>
    <source>
        <strain evidence="8 9">KT99</strain>
    </source>
</reference>